<comment type="caution">
    <text evidence="2">The sequence shown here is derived from an EMBL/GenBank/DDBJ whole genome shotgun (WGS) entry which is preliminary data.</text>
</comment>
<evidence type="ECO:0000259" key="1">
    <source>
        <dbReference type="PROSITE" id="PS51725"/>
    </source>
</evidence>
<dbReference type="PROSITE" id="PS51725">
    <property type="entry name" value="ABM"/>
    <property type="match status" value="1"/>
</dbReference>
<dbReference type="AlphaFoldDB" id="A0A931IH59"/>
<name>A0A931IH59_9NOCA</name>
<organism evidence="2 3">
    <name type="scientific">Nocardia bovistercoris</name>
    <dbReference type="NCBI Taxonomy" id="2785916"/>
    <lineage>
        <taxon>Bacteria</taxon>
        <taxon>Bacillati</taxon>
        <taxon>Actinomycetota</taxon>
        <taxon>Actinomycetes</taxon>
        <taxon>Mycobacteriales</taxon>
        <taxon>Nocardiaceae</taxon>
        <taxon>Nocardia</taxon>
    </lineage>
</organism>
<reference evidence="2" key="1">
    <citation type="submission" date="2020-11" db="EMBL/GenBank/DDBJ databases">
        <title>Nocardia NEAU-351.nov., a novel actinomycete isolated from the cow dung.</title>
        <authorList>
            <person name="Zhang X."/>
        </authorList>
    </citation>
    <scope>NUCLEOTIDE SEQUENCE</scope>
    <source>
        <strain evidence="2">NEAU-351</strain>
    </source>
</reference>
<dbReference type="EMBL" id="JADMLG010000011">
    <property type="protein sequence ID" value="MBH0779650.1"/>
    <property type="molecule type" value="Genomic_DNA"/>
</dbReference>
<dbReference type="Pfam" id="PF03992">
    <property type="entry name" value="ABM"/>
    <property type="match status" value="1"/>
</dbReference>
<dbReference type="SUPFAM" id="SSF54909">
    <property type="entry name" value="Dimeric alpha+beta barrel"/>
    <property type="match status" value="1"/>
</dbReference>
<keyword evidence="2" id="KW-0503">Monooxygenase</keyword>
<accession>A0A931IH59</accession>
<sequence>MYALVVKLTLHDTDAAVVFDRLASNAVARIAENEPGTLLYAVHTVDGEPRSRMIYEVYADREAFEYHQRQSHTRYFLEQRDNYVESSRVEFLTPKVFEGFPKAATREL</sequence>
<dbReference type="RefSeq" id="WP_196151947.1">
    <property type="nucleotide sequence ID" value="NZ_JADMLG010000011.1"/>
</dbReference>
<dbReference type="InterPro" id="IPR007138">
    <property type="entry name" value="ABM_dom"/>
</dbReference>
<evidence type="ECO:0000313" key="3">
    <source>
        <dbReference type="Proteomes" id="UP000655751"/>
    </source>
</evidence>
<evidence type="ECO:0000313" key="2">
    <source>
        <dbReference type="EMBL" id="MBH0779650.1"/>
    </source>
</evidence>
<gene>
    <name evidence="2" type="ORF">IT779_25595</name>
</gene>
<dbReference type="InterPro" id="IPR011008">
    <property type="entry name" value="Dimeric_a/b-barrel"/>
</dbReference>
<feature type="domain" description="ABM" evidence="1">
    <location>
        <begin position="2"/>
        <end position="96"/>
    </location>
</feature>
<keyword evidence="3" id="KW-1185">Reference proteome</keyword>
<dbReference type="GO" id="GO:0004497">
    <property type="term" value="F:monooxygenase activity"/>
    <property type="evidence" value="ECO:0007669"/>
    <property type="project" value="UniProtKB-KW"/>
</dbReference>
<dbReference type="Gene3D" id="3.30.70.100">
    <property type="match status" value="1"/>
</dbReference>
<proteinExistence type="predicted"/>
<keyword evidence="2" id="KW-0560">Oxidoreductase</keyword>
<protein>
    <submittedName>
        <fullName evidence="2">Antibiotic biosynthesis monooxygenase</fullName>
    </submittedName>
</protein>
<dbReference type="Proteomes" id="UP000655751">
    <property type="component" value="Unassembled WGS sequence"/>
</dbReference>